<dbReference type="AlphaFoldDB" id="M2ZDF5"/>
<proteinExistence type="predicted"/>
<gene>
    <name evidence="3" type="ORF">MYCFIDRAFT_180142</name>
</gene>
<dbReference type="VEuPathDB" id="FungiDB:MYCFIDRAFT_180142"/>
<keyword evidence="2" id="KW-1133">Transmembrane helix</keyword>
<evidence type="ECO:0000313" key="4">
    <source>
        <dbReference type="Proteomes" id="UP000016932"/>
    </source>
</evidence>
<feature type="region of interest" description="Disordered" evidence="1">
    <location>
        <begin position="656"/>
        <end position="676"/>
    </location>
</feature>
<feature type="transmembrane region" description="Helical" evidence="2">
    <location>
        <begin position="72"/>
        <end position="90"/>
    </location>
</feature>
<dbReference type="EMBL" id="KB446568">
    <property type="protein sequence ID" value="EME77139.1"/>
    <property type="molecule type" value="Genomic_DNA"/>
</dbReference>
<name>M2ZDF5_PSEFD</name>
<accession>M2ZDF5</accession>
<keyword evidence="4" id="KW-1185">Reference proteome</keyword>
<dbReference type="OrthoDB" id="10327620at2759"/>
<keyword evidence="2" id="KW-0472">Membrane</keyword>
<dbReference type="GeneID" id="19334309"/>
<dbReference type="KEGG" id="pfj:MYCFIDRAFT_180142"/>
<evidence type="ECO:0000313" key="3">
    <source>
        <dbReference type="EMBL" id="EME77139.1"/>
    </source>
</evidence>
<dbReference type="Proteomes" id="UP000016932">
    <property type="component" value="Unassembled WGS sequence"/>
</dbReference>
<keyword evidence="2" id="KW-0812">Transmembrane</keyword>
<sequence>MPPLATKRSASMRRMYARPPLSPDERLEQLLQSDAMRDYCRRARPAPSPTWYESLESFYYFAFRPVYSFKRAVLLVLALVALGLLCLWPFPSGPLENPPTIHAQQNGATLDGHHNPSASCAQICTSFDLLSLPAPAHPQILWLSSRATDYAPDWLRDLPLGWPLNSFGRTNSVVPPIWRTNALADQVKAEASQFVGLGVIKLLNRYTESFNSSTPNDEDQSVFQLHLHQLNLYSWLSHSGATPNEREALLAAMAWASDTADLDRMVRLRDAVSSGISELRTTIGDGVAHINQSIALGRGPWSPCHTDTDCVNEWRPDLDYLRLLTSWTHFVELNVLTCWHIADAMAFFTRYLSDQLGSDVDTSVIKEAYKKKLHYIGNRAGLYAARQWALDQHQISGKMVEACGTCFANTSAWSYWWQPYDGTATALDVLEPHDPILRSARLHGKPEAGRERGGFPIRAPSDFRKYKPALNGEHCLGIDHIWGDELDQQLEGKVDMRANDPYRIETQSLQLGLDLMWGKVWCIANPKLVKNTHLGLLEASEAYALHWVKDRERRWERRNFVHEAWNEEWFDLTAVADLRWCLIRLLTISYHGGDSLLTALHVETRIDDAVRFSLLPNNTFAFLHSANSIQSNPHVIALDKVGITCLNTRYSTTAETEGSQAVKPVGQKLRTETSSKKPEEAKKVLVSVRMMPKARLFISQSDKF</sequence>
<protein>
    <submittedName>
        <fullName evidence="3">Uncharacterized protein</fullName>
    </submittedName>
</protein>
<dbReference type="RefSeq" id="XP_007932274.1">
    <property type="nucleotide sequence ID" value="XM_007934083.1"/>
</dbReference>
<evidence type="ECO:0000256" key="2">
    <source>
        <dbReference type="SAM" id="Phobius"/>
    </source>
</evidence>
<organism evidence="3 4">
    <name type="scientific">Pseudocercospora fijiensis (strain CIRAD86)</name>
    <name type="common">Black leaf streak disease fungus</name>
    <name type="synonym">Mycosphaerella fijiensis</name>
    <dbReference type="NCBI Taxonomy" id="383855"/>
    <lineage>
        <taxon>Eukaryota</taxon>
        <taxon>Fungi</taxon>
        <taxon>Dikarya</taxon>
        <taxon>Ascomycota</taxon>
        <taxon>Pezizomycotina</taxon>
        <taxon>Dothideomycetes</taxon>
        <taxon>Dothideomycetidae</taxon>
        <taxon>Mycosphaerellales</taxon>
        <taxon>Mycosphaerellaceae</taxon>
        <taxon>Pseudocercospora</taxon>
    </lineage>
</organism>
<dbReference type="HOGENOM" id="CLU_391873_0_0_1"/>
<reference evidence="3 4" key="1">
    <citation type="journal article" date="2012" name="PLoS Pathog.">
        <title>Diverse lifestyles and strategies of plant pathogenesis encoded in the genomes of eighteen Dothideomycetes fungi.</title>
        <authorList>
            <person name="Ohm R.A."/>
            <person name="Feau N."/>
            <person name="Henrissat B."/>
            <person name="Schoch C.L."/>
            <person name="Horwitz B.A."/>
            <person name="Barry K.W."/>
            <person name="Condon B.J."/>
            <person name="Copeland A.C."/>
            <person name="Dhillon B."/>
            <person name="Glaser F."/>
            <person name="Hesse C.N."/>
            <person name="Kosti I."/>
            <person name="LaButti K."/>
            <person name="Lindquist E.A."/>
            <person name="Lucas S."/>
            <person name="Salamov A.A."/>
            <person name="Bradshaw R.E."/>
            <person name="Ciuffetti L."/>
            <person name="Hamelin R.C."/>
            <person name="Kema G.H.J."/>
            <person name="Lawrence C."/>
            <person name="Scott J.A."/>
            <person name="Spatafora J.W."/>
            <person name="Turgeon B.G."/>
            <person name="de Wit P.J.G.M."/>
            <person name="Zhong S."/>
            <person name="Goodwin S.B."/>
            <person name="Grigoriev I.V."/>
        </authorList>
    </citation>
    <scope>NUCLEOTIDE SEQUENCE [LARGE SCALE GENOMIC DNA]</scope>
    <source>
        <strain evidence="3 4">CIRAD86</strain>
    </source>
</reference>
<evidence type="ECO:0000256" key="1">
    <source>
        <dbReference type="SAM" id="MobiDB-lite"/>
    </source>
</evidence>